<gene>
    <name evidence="17" type="ORF">UFOPK3317_01162</name>
</gene>
<dbReference type="Gene3D" id="3.40.50.620">
    <property type="entry name" value="HUPs"/>
    <property type="match status" value="1"/>
</dbReference>
<dbReference type="PANTHER" id="PTHR22749">
    <property type="entry name" value="RIBOFLAVIN KINASE/FMN ADENYLYLTRANSFERASE"/>
    <property type="match status" value="1"/>
</dbReference>
<dbReference type="FunFam" id="2.40.30.30:FF:000003">
    <property type="entry name" value="Riboflavin biosynthesis protein"/>
    <property type="match status" value="1"/>
</dbReference>
<evidence type="ECO:0000256" key="12">
    <source>
        <dbReference type="ARBA" id="ARBA00022777"/>
    </source>
</evidence>
<dbReference type="EMBL" id="CAFBLK010000219">
    <property type="protein sequence ID" value="CAB4876149.1"/>
    <property type="molecule type" value="Genomic_DNA"/>
</dbReference>
<evidence type="ECO:0000256" key="2">
    <source>
        <dbReference type="ARBA" id="ARBA00005201"/>
    </source>
</evidence>
<dbReference type="PIRSF" id="PIRSF004491">
    <property type="entry name" value="FAD_Synth"/>
    <property type="match status" value="1"/>
</dbReference>
<dbReference type="InterPro" id="IPR015864">
    <property type="entry name" value="FAD_synthase"/>
</dbReference>
<dbReference type="AlphaFoldDB" id="A0A6J7E6I8"/>
<dbReference type="FunFam" id="3.40.50.620:FF:000021">
    <property type="entry name" value="Riboflavin biosynthesis protein"/>
    <property type="match status" value="1"/>
</dbReference>
<evidence type="ECO:0000256" key="3">
    <source>
        <dbReference type="ARBA" id="ARBA00010214"/>
    </source>
</evidence>
<keyword evidence="12" id="KW-0418">Kinase</keyword>
<dbReference type="SUPFAM" id="SSF82114">
    <property type="entry name" value="Riboflavin kinase-like"/>
    <property type="match status" value="1"/>
</dbReference>
<sequence length="327" mass="35679">MTRIVWESEVEGRLSEGRLSEGRWSDGCVVTIGVFDGVHEGHRRVLQLVRELADARGLDAVCVTFDRHPAQVVRPDSAPRLLTGLDHKLELIAATELADIVVVIGFDEERSQESAEDFVAEVLVERLGARLVVVGADFHFGHNRAGNVAMLDEVGADLGFEVLGLGLVAPPDDPGHVAYSSTRIRQLLSTGDVRGSSAMLGRPHEVRGVVAHGDARGREIGFPTANVLVSDEILLPSDGIYAGSLITSDGVEHPSAISLGRRPTFYADQGYSLLEAHLLDFEGDLYDQAVAVRFIEWIRGEERFDSVEDLIAQIQRDCDKAREILGR</sequence>
<evidence type="ECO:0000313" key="17">
    <source>
        <dbReference type="EMBL" id="CAB4876149.1"/>
    </source>
</evidence>
<reference evidence="17" key="1">
    <citation type="submission" date="2020-05" db="EMBL/GenBank/DDBJ databases">
        <authorList>
            <person name="Chiriac C."/>
            <person name="Salcher M."/>
            <person name="Ghai R."/>
            <person name="Kavagutti S V."/>
        </authorList>
    </citation>
    <scope>NUCLEOTIDE SEQUENCE</scope>
</reference>
<evidence type="ECO:0000256" key="13">
    <source>
        <dbReference type="ARBA" id="ARBA00022827"/>
    </source>
</evidence>
<dbReference type="InterPro" id="IPR002606">
    <property type="entry name" value="Riboflavin_kinase_bac"/>
</dbReference>
<dbReference type="Gene3D" id="2.40.30.30">
    <property type="entry name" value="Riboflavin kinase-like"/>
    <property type="match status" value="1"/>
</dbReference>
<comment type="pathway">
    <text evidence="2">Cofactor biosynthesis; FMN biosynthesis; FMN from riboflavin (ATP route): step 1/1.</text>
</comment>
<accession>A0A6J7E6I8</accession>
<dbReference type="Pfam" id="PF06574">
    <property type="entry name" value="FAD_syn"/>
    <property type="match status" value="1"/>
</dbReference>
<dbReference type="UniPathway" id="UPA00277">
    <property type="reaction ID" value="UER00407"/>
</dbReference>
<evidence type="ECO:0000256" key="1">
    <source>
        <dbReference type="ARBA" id="ARBA00004726"/>
    </source>
</evidence>
<comment type="similarity">
    <text evidence="3">Belongs to the RibF family.</text>
</comment>
<dbReference type="PANTHER" id="PTHR22749:SF6">
    <property type="entry name" value="RIBOFLAVIN KINASE"/>
    <property type="match status" value="1"/>
</dbReference>
<comment type="pathway">
    <text evidence="1">Cofactor biosynthesis; FAD biosynthesis; FAD from FMN: step 1/1.</text>
</comment>
<dbReference type="GO" id="GO:0003919">
    <property type="term" value="F:FMN adenylyltransferase activity"/>
    <property type="evidence" value="ECO:0007669"/>
    <property type="project" value="UniProtKB-EC"/>
</dbReference>
<name>A0A6J7E6I8_9ZZZZ</name>
<dbReference type="InterPro" id="IPR014729">
    <property type="entry name" value="Rossmann-like_a/b/a_fold"/>
</dbReference>
<dbReference type="SUPFAM" id="SSF52374">
    <property type="entry name" value="Nucleotidylyl transferase"/>
    <property type="match status" value="1"/>
</dbReference>
<evidence type="ECO:0000256" key="6">
    <source>
        <dbReference type="ARBA" id="ARBA00018483"/>
    </source>
</evidence>
<keyword evidence="14" id="KW-0067">ATP-binding</keyword>
<feature type="domain" description="Riboflavin kinase" evidence="16">
    <location>
        <begin position="199"/>
        <end position="326"/>
    </location>
</feature>
<protein>
    <recommendedName>
        <fullName evidence="6">Bifunctional riboflavin kinase/FMN adenylyltransferase</fullName>
        <ecNumber evidence="4">2.7.1.26</ecNumber>
        <ecNumber evidence="5">2.7.7.2</ecNumber>
    </recommendedName>
</protein>
<organism evidence="17">
    <name type="scientific">freshwater metagenome</name>
    <dbReference type="NCBI Taxonomy" id="449393"/>
    <lineage>
        <taxon>unclassified sequences</taxon>
        <taxon>metagenomes</taxon>
        <taxon>ecological metagenomes</taxon>
    </lineage>
</organism>
<dbReference type="Pfam" id="PF01687">
    <property type="entry name" value="Flavokinase"/>
    <property type="match status" value="1"/>
</dbReference>
<evidence type="ECO:0000256" key="15">
    <source>
        <dbReference type="ARBA" id="ARBA00023268"/>
    </source>
</evidence>
<dbReference type="GO" id="GO:0009231">
    <property type="term" value="P:riboflavin biosynthetic process"/>
    <property type="evidence" value="ECO:0007669"/>
    <property type="project" value="InterPro"/>
</dbReference>
<dbReference type="NCBIfam" id="TIGR00083">
    <property type="entry name" value="ribF"/>
    <property type="match status" value="1"/>
</dbReference>
<dbReference type="InterPro" id="IPR015865">
    <property type="entry name" value="Riboflavin_kinase_bac/euk"/>
</dbReference>
<proteinExistence type="inferred from homology"/>
<evidence type="ECO:0000256" key="8">
    <source>
        <dbReference type="ARBA" id="ARBA00022643"/>
    </source>
</evidence>
<evidence type="ECO:0000256" key="11">
    <source>
        <dbReference type="ARBA" id="ARBA00022741"/>
    </source>
</evidence>
<dbReference type="EC" id="2.7.7.2" evidence="5"/>
<dbReference type="GO" id="GO:0008531">
    <property type="term" value="F:riboflavin kinase activity"/>
    <property type="evidence" value="ECO:0007669"/>
    <property type="project" value="UniProtKB-EC"/>
</dbReference>
<keyword evidence="10" id="KW-0548">Nucleotidyltransferase</keyword>
<evidence type="ECO:0000259" key="16">
    <source>
        <dbReference type="SMART" id="SM00904"/>
    </source>
</evidence>
<evidence type="ECO:0000256" key="9">
    <source>
        <dbReference type="ARBA" id="ARBA00022679"/>
    </source>
</evidence>
<keyword evidence="7" id="KW-0285">Flavoprotein</keyword>
<evidence type="ECO:0000256" key="4">
    <source>
        <dbReference type="ARBA" id="ARBA00012105"/>
    </source>
</evidence>
<dbReference type="CDD" id="cd02064">
    <property type="entry name" value="FAD_synthetase_N"/>
    <property type="match status" value="1"/>
</dbReference>
<dbReference type="GO" id="GO:0005524">
    <property type="term" value="F:ATP binding"/>
    <property type="evidence" value="ECO:0007669"/>
    <property type="project" value="UniProtKB-KW"/>
</dbReference>
<dbReference type="GO" id="GO:0009398">
    <property type="term" value="P:FMN biosynthetic process"/>
    <property type="evidence" value="ECO:0007669"/>
    <property type="project" value="UniProtKB-UniPathway"/>
</dbReference>
<evidence type="ECO:0000256" key="5">
    <source>
        <dbReference type="ARBA" id="ARBA00012393"/>
    </source>
</evidence>
<evidence type="ECO:0000256" key="10">
    <source>
        <dbReference type="ARBA" id="ARBA00022695"/>
    </source>
</evidence>
<dbReference type="GO" id="GO:0006747">
    <property type="term" value="P:FAD biosynthetic process"/>
    <property type="evidence" value="ECO:0007669"/>
    <property type="project" value="UniProtKB-UniPathway"/>
</dbReference>
<evidence type="ECO:0000256" key="7">
    <source>
        <dbReference type="ARBA" id="ARBA00022630"/>
    </source>
</evidence>
<keyword evidence="8" id="KW-0288">FMN</keyword>
<dbReference type="InterPro" id="IPR023468">
    <property type="entry name" value="Riboflavin_kinase"/>
</dbReference>
<evidence type="ECO:0000256" key="14">
    <source>
        <dbReference type="ARBA" id="ARBA00022840"/>
    </source>
</evidence>
<keyword evidence="13" id="KW-0274">FAD</keyword>
<dbReference type="NCBIfam" id="NF004160">
    <property type="entry name" value="PRK05627.1-3"/>
    <property type="match status" value="1"/>
</dbReference>
<keyword evidence="9" id="KW-0808">Transferase</keyword>
<keyword evidence="11" id="KW-0547">Nucleotide-binding</keyword>
<dbReference type="EC" id="2.7.1.26" evidence="4"/>
<dbReference type="UniPathway" id="UPA00276">
    <property type="reaction ID" value="UER00406"/>
</dbReference>
<dbReference type="InterPro" id="IPR023465">
    <property type="entry name" value="Riboflavin_kinase_dom_sf"/>
</dbReference>
<dbReference type="SMART" id="SM00904">
    <property type="entry name" value="Flavokinase"/>
    <property type="match status" value="1"/>
</dbReference>
<keyword evidence="15" id="KW-0511">Multifunctional enzyme</keyword>